<evidence type="ECO:0000313" key="10">
    <source>
        <dbReference type="Proteomes" id="UP001519460"/>
    </source>
</evidence>
<dbReference type="Proteomes" id="UP001519460">
    <property type="component" value="Unassembled WGS sequence"/>
</dbReference>
<feature type="transmembrane region" description="Helical" evidence="7">
    <location>
        <begin position="76"/>
        <end position="94"/>
    </location>
</feature>
<keyword evidence="10" id="KW-1185">Reference proteome</keyword>
<feature type="transmembrane region" description="Helical" evidence="7">
    <location>
        <begin position="106"/>
        <end position="128"/>
    </location>
</feature>
<dbReference type="Pfam" id="PF00001">
    <property type="entry name" value="7tm_1"/>
    <property type="match status" value="1"/>
</dbReference>
<feature type="compositionally biased region" description="Polar residues" evidence="6">
    <location>
        <begin position="249"/>
        <end position="259"/>
    </location>
</feature>
<evidence type="ECO:0000256" key="6">
    <source>
        <dbReference type="SAM" id="MobiDB-lite"/>
    </source>
</evidence>
<feature type="transmembrane region" description="Helical" evidence="7">
    <location>
        <begin position="189"/>
        <end position="217"/>
    </location>
</feature>
<dbReference type="CDD" id="cd00637">
    <property type="entry name" value="7tm_classA_rhodopsin-like"/>
    <property type="match status" value="1"/>
</dbReference>
<reference evidence="9 10" key="1">
    <citation type="journal article" date="2023" name="Sci. Data">
        <title>Genome assembly of the Korean intertidal mud-creeper Batillaria attramentaria.</title>
        <authorList>
            <person name="Patra A.K."/>
            <person name="Ho P.T."/>
            <person name="Jun S."/>
            <person name="Lee S.J."/>
            <person name="Kim Y."/>
            <person name="Won Y.J."/>
        </authorList>
    </citation>
    <scope>NUCLEOTIDE SEQUENCE [LARGE SCALE GENOMIC DNA]</scope>
    <source>
        <strain evidence="9">Wonlab-2016</strain>
    </source>
</reference>
<evidence type="ECO:0000256" key="5">
    <source>
        <dbReference type="ARBA" id="ARBA00023136"/>
    </source>
</evidence>
<feature type="transmembrane region" description="Helical" evidence="7">
    <location>
        <begin position="270"/>
        <end position="296"/>
    </location>
</feature>
<dbReference type="EMBL" id="JACVVK020000059">
    <property type="protein sequence ID" value="KAK7497352.1"/>
    <property type="molecule type" value="Genomic_DNA"/>
</dbReference>
<keyword evidence="4 7" id="KW-1133">Transmembrane helix</keyword>
<keyword evidence="2" id="KW-1003">Cell membrane</keyword>
<organism evidence="9 10">
    <name type="scientific">Batillaria attramentaria</name>
    <dbReference type="NCBI Taxonomy" id="370345"/>
    <lineage>
        <taxon>Eukaryota</taxon>
        <taxon>Metazoa</taxon>
        <taxon>Spiralia</taxon>
        <taxon>Lophotrochozoa</taxon>
        <taxon>Mollusca</taxon>
        <taxon>Gastropoda</taxon>
        <taxon>Caenogastropoda</taxon>
        <taxon>Sorbeoconcha</taxon>
        <taxon>Cerithioidea</taxon>
        <taxon>Batillariidae</taxon>
        <taxon>Batillaria</taxon>
    </lineage>
</organism>
<dbReference type="PANTHER" id="PTHR22750">
    <property type="entry name" value="G-PROTEIN COUPLED RECEPTOR"/>
    <property type="match status" value="1"/>
</dbReference>
<dbReference type="InterPro" id="IPR000276">
    <property type="entry name" value="GPCR_Rhodpsn"/>
</dbReference>
<dbReference type="PRINTS" id="PR00237">
    <property type="entry name" value="GPCRRHODOPSN"/>
</dbReference>
<dbReference type="SUPFAM" id="SSF81321">
    <property type="entry name" value="Family A G protein-coupled receptor-like"/>
    <property type="match status" value="1"/>
</dbReference>
<comment type="subcellular location">
    <subcellularLocation>
        <location evidence="1">Cell membrane</location>
        <topology evidence="1">Multi-pass membrane protein</topology>
    </subcellularLocation>
</comment>
<evidence type="ECO:0000256" key="4">
    <source>
        <dbReference type="ARBA" id="ARBA00022989"/>
    </source>
</evidence>
<proteinExistence type="predicted"/>
<gene>
    <name evidence="9" type="ORF">BaRGS_00011396</name>
</gene>
<evidence type="ECO:0000313" key="9">
    <source>
        <dbReference type="EMBL" id="KAK7497352.1"/>
    </source>
</evidence>
<keyword evidence="5 7" id="KW-0472">Membrane</keyword>
<dbReference type="AlphaFoldDB" id="A0ABD0LEC4"/>
<name>A0ABD0LEC4_9CAEN</name>
<evidence type="ECO:0000256" key="2">
    <source>
        <dbReference type="ARBA" id="ARBA00022475"/>
    </source>
</evidence>
<protein>
    <recommendedName>
        <fullName evidence="8">G-protein coupled receptors family 1 profile domain-containing protein</fullName>
    </recommendedName>
</protein>
<dbReference type="InterPro" id="IPR017452">
    <property type="entry name" value="GPCR_Rhodpsn_7TM"/>
</dbReference>
<accession>A0ABD0LEC4</accession>
<dbReference type="GO" id="GO:0005886">
    <property type="term" value="C:plasma membrane"/>
    <property type="evidence" value="ECO:0007669"/>
    <property type="project" value="UniProtKB-SubCell"/>
</dbReference>
<keyword evidence="3 7" id="KW-0812">Transmembrane</keyword>
<evidence type="ECO:0000256" key="7">
    <source>
        <dbReference type="SAM" id="Phobius"/>
    </source>
</evidence>
<evidence type="ECO:0000256" key="1">
    <source>
        <dbReference type="ARBA" id="ARBA00004651"/>
    </source>
</evidence>
<feature type="domain" description="G-protein coupled receptors family 1 profile" evidence="8">
    <location>
        <begin position="56"/>
        <end position="327"/>
    </location>
</feature>
<feature type="region of interest" description="Disordered" evidence="6">
    <location>
        <begin position="243"/>
        <end position="267"/>
    </location>
</feature>
<evidence type="ECO:0000256" key="3">
    <source>
        <dbReference type="ARBA" id="ARBA00022692"/>
    </source>
</evidence>
<feature type="transmembrane region" description="Helical" evidence="7">
    <location>
        <begin position="308"/>
        <end position="329"/>
    </location>
</feature>
<sequence>MVAQYETSTAVRSHFTSPFRLCVTRLEEASLLFRAGWMRTKSKRTTFISPVGKTAYSSAAPSTCLRLAAIQRTAEVLIGSLNCTDMLFGYSILLPLLLSEDGPLCVAIYILMLVAAYSTSLNVTLISLDRVLALTFPFIYRAKVTTLKAALIVICLWGLSVMLTLASLAEGLNATQLGDTQCYSLVKLLPLHGLCLLGLTLLACVVVTAASYVYLAVRLTSRHRRRARVGVVAEVVPIPMDHLRVPGQPANNEGQTQPQRPRPRSTDRPVAVMGCVIAVLFIACYLPLAVYLLAMTGALDKADDTPQILRFFTLGPLVCSLLDPFVYFWRLKGWRSQVLQGCPCHRSQSHDQNNRLAPS</sequence>
<comment type="caution">
    <text evidence="9">The sequence shown here is derived from an EMBL/GenBank/DDBJ whole genome shotgun (WGS) entry which is preliminary data.</text>
</comment>
<dbReference type="PROSITE" id="PS50262">
    <property type="entry name" value="G_PROTEIN_RECEP_F1_2"/>
    <property type="match status" value="1"/>
</dbReference>
<dbReference type="Gene3D" id="1.20.1070.10">
    <property type="entry name" value="Rhodopsin 7-helix transmembrane proteins"/>
    <property type="match status" value="1"/>
</dbReference>
<evidence type="ECO:0000259" key="8">
    <source>
        <dbReference type="PROSITE" id="PS50262"/>
    </source>
</evidence>
<feature type="transmembrane region" description="Helical" evidence="7">
    <location>
        <begin position="149"/>
        <end position="169"/>
    </location>
</feature>